<sequence>MKTIYILFLIFLFNFANGQELKSHSFIKKESNIVDKTQETKITITDSEIILKNYANNNTKDLIRRIERSETKAYNGINSIWYYCIAVEKDIFRGEYRKSIFIYDKLGKTLIFADFPSEVDVTWTKFLL</sequence>
<dbReference type="AlphaFoldDB" id="A5FIV4"/>
<dbReference type="RefSeq" id="WP_012023907.1">
    <property type="nucleotide sequence ID" value="NC_009441.1"/>
</dbReference>
<accession>A5FIV4</accession>
<evidence type="ECO:0000313" key="1">
    <source>
        <dbReference type="EMBL" id="ABQ04863.1"/>
    </source>
</evidence>
<dbReference type="OrthoDB" id="1451483at2"/>
<dbReference type="EMBL" id="CP000685">
    <property type="protein sequence ID" value="ABQ04863.1"/>
    <property type="molecule type" value="Genomic_DNA"/>
</dbReference>
<dbReference type="GeneID" id="31764720"/>
<gene>
    <name evidence="1" type="ordered locus">Fjoh_1831</name>
</gene>
<proteinExistence type="predicted"/>
<organism evidence="1 2">
    <name type="scientific">Flavobacterium johnsoniae (strain ATCC 17061 / DSM 2064 / JCM 8514 / BCRC 14874 / CCUG 350202 / NBRC 14942 / NCIMB 11054 / UW101)</name>
    <name type="common">Cytophaga johnsonae</name>
    <dbReference type="NCBI Taxonomy" id="376686"/>
    <lineage>
        <taxon>Bacteria</taxon>
        <taxon>Pseudomonadati</taxon>
        <taxon>Bacteroidota</taxon>
        <taxon>Flavobacteriia</taxon>
        <taxon>Flavobacteriales</taxon>
        <taxon>Flavobacteriaceae</taxon>
        <taxon>Flavobacterium</taxon>
    </lineage>
</organism>
<dbReference type="HOGENOM" id="CLU_1956359_0_0_10"/>
<evidence type="ECO:0000313" key="2">
    <source>
        <dbReference type="Proteomes" id="UP000006694"/>
    </source>
</evidence>
<protein>
    <submittedName>
        <fullName evidence="1">Uncharacterized protein</fullName>
    </submittedName>
</protein>
<reference evidence="1 2" key="1">
    <citation type="journal article" date="2009" name="Appl. Environ. Microbiol.">
        <title>Novel features of the polysaccharide-digesting gliding bacterium Flavobacterium johnsoniae as revealed by genome sequence analysis.</title>
        <authorList>
            <person name="McBride M.J."/>
            <person name="Xie G."/>
            <person name="Martens E.C."/>
            <person name="Lapidus A."/>
            <person name="Henrissat B."/>
            <person name="Rhodes R.G."/>
            <person name="Goltsman E."/>
            <person name="Wang W."/>
            <person name="Xu J."/>
            <person name="Hunnicutt D.W."/>
            <person name="Staroscik A.M."/>
            <person name="Hoover T.R."/>
            <person name="Cheng Y.Q."/>
            <person name="Stein J.L."/>
        </authorList>
    </citation>
    <scope>NUCLEOTIDE SEQUENCE [LARGE SCALE GENOMIC DNA]</scope>
    <source>
        <strain evidence="2">ATCC 17061 / DSM 2064 / JCM 8514 / BCRC 14874 / CCUG 350202 / NBRC 14942 / NCIMB 11054 / UW101</strain>
    </source>
</reference>
<name>A5FIV4_FLAJ1</name>
<dbReference type="STRING" id="376686.Fjoh_1831"/>
<keyword evidence="2" id="KW-1185">Reference proteome</keyword>
<dbReference type="Proteomes" id="UP000006694">
    <property type="component" value="Chromosome"/>
</dbReference>
<dbReference type="KEGG" id="fjo:Fjoh_1831"/>